<proteinExistence type="predicted"/>
<evidence type="ECO:0000313" key="1">
    <source>
        <dbReference type="EMBL" id="GFR15382.1"/>
    </source>
</evidence>
<organism evidence="1 2">
    <name type="scientific">Trichonephila clavata</name>
    <name type="common">Joro spider</name>
    <name type="synonym">Nephila clavata</name>
    <dbReference type="NCBI Taxonomy" id="2740835"/>
    <lineage>
        <taxon>Eukaryota</taxon>
        <taxon>Metazoa</taxon>
        <taxon>Ecdysozoa</taxon>
        <taxon>Arthropoda</taxon>
        <taxon>Chelicerata</taxon>
        <taxon>Arachnida</taxon>
        <taxon>Araneae</taxon>
        <taxon>Araneomorphae</taxon>
        <taxon>Entelegynae</taxon>
        <taxon>Araneoidea</taxon>
        <taxon>Nephilidae</taxon>
        <taxon>Trichonephila</taxon>
    </lineage>
</organism>
<dbReference type="AlphaFoldDB" id="A0A8X6LNY6"/>
<gene>
    <name evidence="1" type="ORF">TNCT_37641</name>
</gene>
<name>A0A8X6LNY6_TRICU</name>
<protein>
    <submittedName>
        <fullName evidence="1">Uncharacterized protein</fullName>
    </submittedName>
</protein>
<comment type="caution">
    <text evidence="1">The sequence shown here is derived from an EMBL/GenBank/DDBJ whole genome shotgun (WGS) entry which is preliminary data.</text>
</comment>
<reference evidence="1" key="1">
    <citation type="submission" date="2020-07" db="EMBL/GenBank/DDBJ databases">
        <title>Multicomponent nature underlies the extraordinary mechanical properties of spider dragline silk.</title>
        <authorList>
            <person name="Kono N."/>
            <person name="Nakamura H."/>
            <person name="Mori M."/>
            <person name="Yoshida Y."/>
            <person name="Ohtoshi R."/>
            <person name="Malay A.D."/>
            <person name="Moran D.A.P."/>
            <person name="Tomita M."/>
            <person name="Numata K."/>
            <person name="Arakawa K."/>
        </authorList>
    </citation>
    <scope>NUCLEOTIDE SEQUENCE</scope>
</reference>
<keyword evidence="2" id="KW-1185">Reference proteome</keyword>
<accession>A0A8X6LNY6</accession>
<evidence type="ECO:0000313" key="2">
    <source>
        <dbReference type="Proteomes" id="UP000887116"/>
    </source>
</evidence>
<dbReference type="OrthoDB" id="10548358at2759"/>
<sequence length="85" mass="9324">MLAIIRKQPFTTDLFSIKVLWGHSGSDNLLSCASPPRLRGARAKASVVPSYRLRGESLALEASSHLSRSCVCLWRALSPPLTWTS</sequence>
<dbReference type="Proteomes" id="UP000887116">
    <property type="component" value="Unassembled WGS sequence"/>
</dbReference>
<dbReference type="EMBL" id="BMAO01037115">
    <property type="protein sequence ID" value="GFR15382.1"/>
    <property type="molecule type" value="Genomic_DNA"/>
</dbReference>